<evidence type="ECO:0000313" key="1">
    <source>
        <dbReference type="EMBL" id="MDL5159473.1"/>
    </source>
</evidence>
<keyword evidence="2" id="KW-1185">Reference proteome</keyword>
<dbReference type="RefSeq" id="WP_286056067.1">
    <property type="nucleotide sequence ID" value="NZ_JASVWF010000007.1"/>
</dbReference>
<reference evidence="1 2" key="1">
    <citation type="submission" date="2023-06" db="EMBL/GenBank/DDBJ databases">
        <title>Actinomycetospora Odt1-22.</title>
        <authorList>
            <person name="Supong K."/>
        </authorList>
    </citation>
    <scope>NUCLEOTIDE SEQUENCE [LARGE SCALE GENOMIC DNA]</scope>
    <source>
        <strain evidence="1 2">Odt1-22</strain>
    </source>
</reference>
<proteinExistence type="predicted"/>
<dbReference type="Proteomes" id="UP001231924">
    <property type="component" value="Unassembled WGS sequence"/>
</dbReference>
<comment type="caution">
    <text evidence="1">The sequence shown here is derived from an EMBL/GenBank/DDBJ whole genome shotgun (WGS) entry which is preliminary data.</text>
</comment>
<protein>
    <submittedName>
        <fullName evidence="1">Uncharacterized protein</fullName>
    </submittedName>
</protein>
<organism evidence="1 2">
    <name type="scientific">Actinomycetospora termitidis</name>
    <dbReference type="NCBI Taxonomy" id="3053470"/>
    <lineage>
        <taxon>Bacteria</taxon>
        <taxon>Bacillati</taxon>
        <taxon>Actinomycetota</taxon>
        <taxon>Actinomycetes</taxon>
        <taxon>Pseudonocardiales</taxon>
        <taxon>Pseudonocardiaceae</taxon>
        <taxon>Actinomycetospora</taxon>
    </lineage>
</organism>
<evidence type="ECO:0000313" key="2">
    <source>
        <dbReference type="Proteomes" id="UP001231924"/>
    </source>
</evidence>
<accession>A0ABT7MFL9</accession>
<dbReference type="EMBL" id="JASVWF010000007">
    <property type="protein sequence ID" value="MDL5159473.1"/>
    <property type="molecule type" value="Genomic_DNA"/>
</dbReference>
<name>A0ABT7MFL9_9PSEU</name>
<sequence length="245" mass="25044">MTIPADLTLAKGGHDDPQDGLCLLEAVAYVAGLPHSDHPACTSIVLGTFGRSLNDVLPDDLRQELRPLIPQLIGTAGDGLDERRSLMALDWLIRTYLPAWLQLAHLDEQARAVRELAQIVDLETAQAAGPVVRAAREKSAAAWDAAGAAARDAAGAAAWDAAGVAAGAAAGAAAGDAAGDAARDAAGDAARDAAGDAAWDAAWAAAWAAAGDAAWDVLAPTVTELQRSAIDLYRRMATIGKDGQA</sequence>
<gene>
    <name evidence="1" type="ORF">QRT03_26130</name>
</gene>